<dbReference type="SUPFAM" id="SSF50998">
    <property type="entry name" value="Quinoprotein alcohol dehydrogenase-like"/>
    <property type="match status" value="1"/>
</dbReference>
<evidence type="ECO:0000256" key="1">
    <source>
        <dbReference type="SAM" id="MobiDB-lite"/>
    </source>
</evidence>
<protein>
    <submittedName>
        <fullName evidence="3">Uncharacterized protein</fullName>
    </submittedName>
</protein>
<dbReference type="eggNOG" id="arCOG09128">
    <property type="taxonomic scope" value="Archaea"/>
</dbReference>
<dbReference type="Proteomes" id="UP000006794">
    <property type="component" value="Chromosome"/>
</dbReference>
<dbReference type="KEGG" id="hxa:Halxa_3573"/>
<keyword evidence="2" id="KW-0812">Transmembrane</keyword>
<feature type="compositionally biased region" description="Low complexity" evidence="1">
    <location>
        <begin position="125"/>
        <end position="137"/>
    </location>
</feature>
<organism evidence="3 4">
    <name type="scientific">Halopiger xanaduensis (strain DSM 18323 / JCM 14033 / SH-6)</name>
    <dbReference type="NCBI Taxonomy" id="797210"/>
    <lineage>
        <taxon>Archaea</taxon>
        <taxon>Methanobacteriati</taxon>
        <taxon>Methanobacteriota</taxon>
        <taxon>Stenosarchaea group</taxon>
        <taxon>Halobacteria</taxon>
        <taxon>Halobacteriales</taxon>
        <taxon>Natrialbaceae</taxon>
        <taxon>Halopiger</taxon>
    </lineage>
</organism>
<feature type="compositionally biased region" description="Basic and acidic residues" evidence="1">
    <location>
        <begin position="72"/>
        <end position="103"/>
    </location>
</feature>
<evidence type="ECO:0000313" key="3">
    <source>
        <dbReference type="EMBL" id="AEH38184.1"/>
    </source>
</evidence>
<proteinExistence type="predicted"/>
<keyword evidence="2" id="KW-1133">Transmembrane helix</keyword>
<feature type="region of interest" description="Disordered" evidence="1">
    <location>
        <begin position="72"/>
        <end position="177"/>
    </location>
</feature>
<feature type="transmembrane region" description="Helical" evidence="2">
    <location>
        <begin position="26"/>
        <end position="44"/>
    </location>
</feature>
<keyword evidence="4" id="KW-1185">Reference proteome</keyword>
<name>F8DAA4_HALXS</name>
<reference evidence="3 4" key="1">
    <citation type="journal article" date="2012" name="Stand. Genomic Sci.">
        <title>Complete genome sequence of Halopiger xanaduensis type strain (SH-6(T)).</title>
        <authorList>
            <person name="Anderson I."/>
            <person name="Tindall B.J."/>
            <person name="Rohde M."/>
            <person name="Lucas S."/>
            <person name="Han J."/>
            <person name="Lapidus A."/>
            <person name="Cheng J.F."/>
            <person name="Goodwin L."/>
            <person name="Pitluck S."/>
            <person name="Peters L."/>
            <person name="Pati A."/>
            <person name="Mikhailova N."/>
            <person name="Pagani I."/>
            <person name="Teshima H."/>
            <person name="Han C."/>
            <person name="Tapia R."/>
            <person name="Land M."/>
            <person name="Woyke T."/>
            <person name="Klenk H.P."/>
            <person name="Kyrpides N."/>
            <person name="Ivanova N."/>
        </authorList>
    </citation>
    <scope>NUCLEOTIDE SEQUENCE [LARGE SCALE GENOMIC DNA]</scope>
    <source>
        <strain evidence="4">DSM 18323 / JCM 14033 / SH-6</strain>
    </source>
</reference>
<dbReference type="STRING" id="797210.Halxa_3573"/>
<feature type="compositionally biased region" description="Acidic residues" evidence="1">
    <location>
        <begin position="162"/>
        <end position="173"/>
    </location>
</feature>
<keyword evidence="2" id="KW-0472">Membrane</keyword>
<dbReference type="HOGENOM" id="CLU_544707_0_0_2"/>
<dbReference type="InterPro" id="IPR011047">
    <property type="entry name" value="Quinoprotein_ADH-like_sf"/>
</dbReference>
<accession>F8DAA4</accession>
<dbReference type="RefSeq" id="WP_013881072.1">
    <property type="nucleotide sequence ID" value="NC_015666.1"/>
</dbReference>
<dbReference type="GeneID" id="10798521"/>
<evidence type="ECO:0000256" key="2">
    <source>
        <dbReference type="SAM" id="Phobius"/>
    </source>
</evidence>
<feature type="transmembrane region" description="Helical" evidence="2">
    <location>
        <begin position="50"/>
        <end position="72"/>
    </location>
</feature>
<dbReference type="AlphaFoldDB" id="F8DAA4"/>
<gene>
    <name evidence="3" type="ordered locus">Halxa_3573</name>
</gene>
<evidence type="ECO:0000313" key="4">
    <source>
        <dbReference type="Proteomes" id="UP000006794"/>
    </source>
</evidence>
<sequence>MSAHKGNSAVADDGFVPFFRRYTKTWVHAVATAGLTAFGTLTFVNRWFVVLALASYVVPPVALYLSGGVGATRDERTRAERKADDRHIGNRPPDERRSERNQEEPSLEGTDSVDESDVQSRQTGVSSAGETATASVESESEAPPAPDGPPSSDETAARGDDGSEGGEEADERDGEWRTVAVPATETLFDAVVTDDGAYAVGSGGLVVADRGQGWTTVLEAGPAAQGNDLRGVDAAADGEAVWIAGDSGAVGRIDAETGRHTDHTAPAELTDNLLGLAVGGPAGDETVLLINGSGEVLRGQYAGENGTGGGPLEWAEPIEPGSGSSLSGIALADDAVGYCCDTDDGVFGTDDGGRSFERIGPAGADGTLEDVATGGPNDCLVSADDGVVHRYGSSGTWTPERVADVALPGIARRGDRTVACGADGTIHERTAESASWERIETDAAAALLGVSIGADRAVAVGEDGTVLERRF</sequence>
<dbReference type="EMBL" id="CP002839">
    <property type="protein sequence ID" value="AEH38184.1"/>
    <property type="molecule type" value="Genomic_DNA"/>
</dbReference>
<dbReference type="OrthoDB" id="320255at2157"/>